<protein>
    <submittedName>
        <fullName evidence="2">Uncharacterized protein</fullName>
    </submittedName>
</protein>
<evidence type="ECO:0000313" key="2">
    <source>
        <dbReference type="EMBL" id="CAL1372150.1"/>
    </source>
</evidence>
<evidence type="ECO:0000256" key="1">
    <source>
        <dbReference type="SAM" id="MobiDB-lite"/>
    </source>
</evidence>
<feature type="compositionally biased region" description="Basic residues" evidence="1">
    <location>
        <begin position="101"/>
        <end position="113"/>
    </location>
</feature>
<dbReference type="EMBL" id="OZ034815">
    <property type="protein sequence ID" value="CAL1372150.1"/>
    <property type="molecule type" value="Genomic_DNA"/>
</dbReference>
<feature type="region of interest" description="Disordered" evidence="1">
    <location>
        <begin position="89"/>
        <end position="113"/>
    </location>
</feature>
<organism evidence="2 3">
    <name type="scientific">Linum trigynum</name>
    <dbReference type="NCBI Taxonomy" id="586398"/>
    <lineage>
        <taxon>Eukaryota</taxon>
        <taxon>Viridiplantae</taxon>
        <taxon>Streptophyta</taxon>
        <taxon>Embryophyta</taxon>
        <taxon>Tracheophyta</taxon>
        <taxon>Spermatophyta</taxon>
        <taxon>Magnoliopsida</taxon>
        <taxon>eudicotyledons</taxon>
        <taxon>Gunneridae</taxon>
        <taxon>Pentapetalae</taxon>
        <taxon>rosids</taxon>
        <taxon>fabids</taxon>
        <taxon>Malpighiales</taxon>
        <taxon>Linaceae</taxon>
        <taxon>Linum</taxon>
    </lineage>
</organism>
<dbReference type="Proteomes" id="UP001497516">
    <property type="component" value="Chromosome 2"/>
</dbReference>
<proteinExistence type="predicted"/>
<dbReference type="AlphaFoldDB" id="A0AAV2DF13"/>
<reference evidence="2 3" key="1">
    <citation type="submission" date="2024-04" db="EMBL/GenBank/DDBJ databases">
        <authorList>
            <person name="Fracassetti M."/>
        </authorList>
    </citation>
    <scope>NUCLEOTIDE SEQUENCE [LARGE SCALE GENOMIC DNA]</scope>
</reference>
<accession>A0AAV2DF13</accession>
<feature type="compositionally biased region" description="Basic and acidic residues" evidence="1">
    <location>
        <begin position="89"/>
        <end position="100"/>
    </location>
</feature>
<evidence type="ECO:0000313" key="3">
    <source>
        <dbReference type="Proteomes" id="UP001497516"/>
    </source>
</evidence>
<name>A0AAV2DF13_9ROSI</name>
<gene>
    <name evidence="2" type="ORF">LTRI10_LOCUS14173</name>
</gene>
<sequence>MSSSIHPMSQASQQSRKSQGSNGSPMGRGYQSTPLTDLNDIARDEETPPFVISHPARSDKQKVAKKKGKRVVESSESYTAQLLDCGSELKQRQASREGIQRKKNRSVKKKVGS</sequence>
<feature type="compositionally biased region" description="Polar residues" evidence="1">
    <location>
        <begin position="1"/>
        <end position="36"/>
    </location>
</feature>
<feature type="region of interest" description="Disordered" evidence="1">
    <location>
        <begin position="1"/>
        <end position="76"/>
    </location>
</feature>
<keyword evidence="3" id="KW-1185">Reference proteome</keyword>